<proteinExistence type="predicted"/>
<dbReference type="EMBL" id="CM026424">
    <property type="protein sequence ID" value="KAG0581407.1"/>
    <property type="molecule type" value="Genomic_DNA"/>
</dbReference>
<protein>
    <recommendedName>
        <fullName evidence="4">Secreted protein</fullName>
    </recommendedName>
</protein>
<sequence length="123" mass="13951">MRGCYPLLGFLGRVFSSHLVLASSCVGYFSTTEAQNLEVYVLCTGMLALWQLCSRRCLGFLMHGTCLECRREDLFPCSGLKSWMKWWHVSGLVCRILWKWRVRALLLSRSICPQLLGSDGIGV</sequence>
<name>A0A8T0IEX9_CERPU</name>
<dbReference type="PROSITE" id="PS51257">
    <property type="entry name" value="PROKAR_LIPOPROTEIN"/>
    <property type="match status" value="1"/>
</dbReference>
<evidence type="ECO:0000313" key="3">
    <source>
        <dbReference type="Proteomes" id="UP000822688"/>
    </source>
</evidence>
<comment type="caution">
    <text evidence="2">The sequence shown here is derived from an EMBL/GenBank/DDBJ whole genome shotgun (WGS) entry which is preliminary data.</text>
</comment>
<feature type="signal peptide" evidence="1">
    <location>
        <begin position="1"/>
        <end position="22"/>
    </location>
</feature>
<reference evidence="2" key="1">
    <citation type="submission" date="2020-06" db="EMBL/GenBank/DDBJ databases">
        <title>WGS assembly of Ceratodon purpureus strain R40.</title>
        <authorList>
            <person name="Carey S.B."/>
            <person name="Jenkins J."/>
            <person name="Shu S."/>
            <person name="Lovell J.T."/>
            <person name="Sreedasyam A."/>
            <person name="Maumus F."/>
            <person name="Tiley G.P."/>
            <person name="Fernandez-Pozo N."/>
            <person name="Barry K."/>
            <person name="Chen C."/>
            <person name="Wang M."/>
            <person name="Lipzen A."/>
            <person name="Daum C."/>
            <person name="Saski C.A."/>
            <person name="Payton A.C."/>
            <person name="Mcbreen J.C."/>
            <person name="Conrad R.E."/>
            <person name="Kollar L.M."/>
            <person name="Olsson S."/>
            <person name="Huttunen S."/>
            <person name="Landis J.B."/>
            <person name="Wickett N.J."/>
            <person name="Johnson M.G."/>
            <person name="Rensing S.A."/>
            <person name="Grimwood J."/>
            <person name="Schmutz J."/>
            <person name="Mcdaniel S.F."/>
        </authorList>
    </citation>
    <scope>NUCLEOTIDE SEQUENCE</scope>
    <source>
        <strain evidence="2">R40</strain>
    </source>
</reference>
<gene>
    <name evidence="2" type="ORF">KC19_4G249100</name>
</gene>
<dbReference type="Proteomes" id="UP000822688">
    <property type="component" value="Chromosome 4"/>
</dbReference>
<organism evidence="2 3">
    <name type="scientific">Ceratodon purpureus</name>
    <name type="common">Fire moss</name>
    <name type="synonym">Dicranum purpureum</name>
    <dbReference type="NCBI Taxonomy" id="3225"/>
    <lineage>
        <taxon>Eukaryota</taxon>
        <taxon>Viridiplantae</taxon>
        <taxon>Streptophyta</taxon>
        <taxon>Embryophyta</taxon>
        <taxon>Bryophyta</taxon>
        <taxon>Bryophytina</taxon>
        <taxon>Bryopsida</taxon>
        <taxon>Dicranidae</taxon>
        <taxon>Pseudoditrichales</taxon>
        <taxon>Ditrichaceae</taxon>
        <taxon>Ceratodon</taxon>
    </lineage>
</organism>
<keyword evidence="3" id="KW-1185">Reference proteome</keyword>
<dbReference type="AlphaFoldDB" id="A0A8T0IEX9"/>
<evidence type="ECO:0008006" key="4">
    <source>
        <dbReference type="Google" id="ProtNLM"/>
    </source>
</evidence>
<feature type="chain" id="PRO_5035920620" description="Secreted protein" evidence="1">
    <location>
        <begin position="23"/>
        <end position="123"/>
    </location>
</feature>
<evidence type="ECO:0000313" key="2">
    <source>
        <dbReference type="EMBL" id="KAG0581407.1"/>
    </source>
</evidence>
<keyword evidence="1" id="KW-0732">Signal</keyword>
<accession>A0A8T0IEX9</accession>
<evidence type="ECO:0000256" key="1">
    <source>
        <dbReference type="SAM" id="SignalP"/>
    </source>
</evidence>